<comment type="caution">
    <text evidence="2">The sequence shown here is derived from an EMBL/GenBank/DDBJ whole genome shotgun (WGS) entry which is preliminary data.</text>
</comment>
<keyword evidence="3" id="KW-1185">Reference proteome</keyword>
<evidence type="ECO:0000313" key="3">
    <source>
        <dbReference type="Proteomes" id="UP000620124"/>
    </source>
</evidence>
<gene>
    <name evidence="2" type="ORF">MVEN_01096800</name>
</gene>
<feature type="region of interest" description="Disordered" evidence="1">
    <location>
        <begin position="518"/>
        <end position="542"/>
    </location>
</feature>
<protein>
    <recommendedName>
        <fullName evidence="4">F-box domain-containing protein</fullName>
    </recommendedName>
</protein>
<dbReference type="InterPro" id="IPR032675">
    <property type="entry name" value="LRR_dom_sf"/>
</dbReference>
<dbReference type="Proteomes" id="UP000620124">
    <property type="component" value="Unassembled WGS sequence"/>
</dbReference>
<name>A0A8H6Y945_9AGAR</name>
<sequence length="542" mass="61859">MDQKIHMSEILDLIFAHIGEDEPGVYFSRKERSRKLALLARTCRTFQNPALDALWQFQDNLAPALRCFPDDLWDRSADSKKTTFVGFRRPLVLSDWERPFFYWNRIKSFQIRSLTTTTPAVCEMLRLCCPGPHLFANLQEIAWLHRDLTHFPIFSIFLSPRLHTIGLALSGSIAELSILPRLSVCYPTLTEVNFRSIYRTHLEPRALGAIFAFLSSLTRLESLYLPNIDAPILNHVSRLPCLRTLVMDDSEPFDFSSDRDRSAPRFHALKKLNVWATTPKLGTRIMRAIESGALTEIHLVFESQFPSSQATARLYTTIASNGSHSTLQSLRVEDEWKFGDIPIPLDEEFDNYIVGGGTLEILFPFANLTTVILKPFHGFDLDDEMVAKMAHAWRRVQELRVAFGIDWHIPDVRTPRVTLAGIYTVATHCLDLHTLELYFNSSVIPPLERTHTHAGLVKLDVLCSPISSPTAVAQFLSKVFPNLREIHSICYAQDRHQRAVEGRWRKVARLITGSTIRSRFEESTDEEPSDTDYGDDDDDSDE</sequence>
<accession>A0A8H6Y945</accession>
<organism evidence="2 3">
    <name type="scientific">Mycena venus</name>
    <dbReference type="NCBI Taxonomy" id="2733690"/>
    <lineage>
        <taxon>Eukaryota</taxon>
        <taxon>Fungi</taxon>
        <taxon>Dikarya</taxon>
        <taxon>Basidiomycota</taxon>
        <taxon>Agaricomycotina</taxon>
        <taxon>Agaricomycetes</taxon>
        <taxon>Agaricomycetidae</taxon>
        <taxon>Agaricales</taxon>
        <taxon>Marasmiineae</taxon>
        <taxon>Mycenaceae</taxon>
        <taxon>Mycena</taxon>
    </lineage>
</organism>
<dbReference type="Gene3D" id="3.80.10.10">
    <property type="entry name" value="Ribonuclease Inhibitor"/>
    <property type="match status" value="1"/>
</dbReference>
<proteinExistence type="predicted"/>
<dbReference type="AlphaFoldDB" id="A0A8H6Y945"/>
<feature type="compositionally biased region" description="Acidic residues" evidence="1">
    <location>
        <begin position="523"/>
        <end position="542"/>
    </location>
</feature>
<evidence type="ECO:0008006" key="4">
    <source>
        <dbReference type="Google" id="ProtNLM"/>
    </source>
</evidence>
<evidence type="ECO:0000313" key="2">
    <source>
        <dbReference type="EMBL" id="KAF7354094.1"/>
    </source>
</evidence>
<dbReference type="EMBL" id="JACAZI010000008">
    <property type="protein sequence ID" value="KAF7354094.1"/>
    <property type="molecule type" value="Genomic_DNA"/>
</dbReference>
<dbReference type="OrthoDB" id="3067012at2759"/>
<evidence type="ECO:0000256" key="1">
    <source>
        <dbReference type="SAM" id="MobiDB-lite"/>
    </source>
</evidence>
<dbReference type="SUPFAM" id="SSF52047">
    <property type="entry name" value="RNI-like"/>
    <property type="match status" value="1"/>
</dbReference>
<reference evidence="2" key="1">
    <citation type="submission" date="2020-05" db="EMBL/GenBank/DDBJ databases">
        <title>Mycena genomes resolve the evolution of fungal bioluminescence.</title>
        <authorList>
            <person name="Tsai I.J."/>
        </authorList>
    </citation>
    <scope>NUCLEOTIDE SEQUENCE</scope>
    <source>
        <strain evidence="2">CCC161011</strain>
    </source>
</reference>